<organism evidence="1 2">
    <name type="scientific">Ambrosiozyma monospora</name>
    <name type="common">Yeast</name>
    <name type="synonym">Endomycopsis monosporus</name>
    <dbReference type="NCBI Taxonomy" id="43982"/>
    <lineage>
        <taxon>Eukaryota</taxon>
        <taxon>Fungi</taxon>
        <taxon>Dikarya</taxon>
        <taxon>Ascomycota</taxon>
        <taxon>Saccharomycotina</taxon>
        <taxon>Pichiomycetes</taxon>
        <taxon>Pichiales</taxon>
        <taxon>Pichiaceae</taxon>
        <taxon>Ambrosiozyma</taxon>
    </lineage>
</organism>
<accession>A0ACB5SUL0</accession>
<protein>
    <submittedName>
        <fullName evidence="1">Unnamed protein product</fullName>
    </submittedName>
</protein>
<name>A0ACB5SUL0_AMBMO</name>
<comment type="caution">
    <text evidence="1">The sequence shown here is derived from an EMBL/GenBank/DDBJ whole genome shotgun (WGS) entry which is preliminary data.</text>
</comment>
<dbReference type="EMBL" id="BSXS01000681">
    <property type="protein sequence ID" value="GME73468.1"/>
    <property type="molecule type" value="Genomic_DNA"/>
</dbReference>
<evidence type="ECO:0000313" key="2">
    <source>
        <dbReference type="Proteomes" id="UP001165064"/>
    </source>
</evidence>
<reference evidence="1" key="1">
    <citation type="submission" date="2023-04" db="EMBL/GenBank/DDBJ databases">
        <title>Ambrosiozyma monospora NBRC 10751.</title>
        <authorList>
            <person name="Ichikawa N."/>
            <person name="Sato H."/>
            <person name="Tonouchi N."/>
        </authorList>
    </citation>
    <scope>NUCLEOTIDE SEQUENCE</scope>
    <source>
        <strain evidence="1">NBRC 10751</strain>
    </source>
</reference>
<sequence length="536" mass="60474">MLRLTRANSLWSHSSRVSITKSLGRSVPSLARYYSSSDNDISKQPSLNQFQNPQQPPHHFNQPISPSQQPQYQSSPIQPQPPLCSQTPLGRNPGIPPSPPPPLSGRPSLDEPYGKGINILRWSLAISAFLLISGGIAGYMSMNPYNAIPGDVLDTIRKIIEAESKGDIKNAIKHCQAALKQYENISNEVNVNYTGLMVKLGQYYEMEGDFDRAAAIYKEVTEFYISVLGQYKDTPPFIKEYDFLVSRTLVVANRYALLADEEGLPYAQKLLLLAITTAQERVYNIYPVLLPFMNQASNQSMLELITRSLEEKYKDVPPQIAAADIKNNVFELPIYKLEKSPEWSFLVKYKDGWPIFIHNLLIARDTLAESLIDQGSFREGVMLLSGNANIARESFDHPVKWCLSVTKLGVILRLMTDVIESDKQYNKIDDNIDKKVLDTALNKTVDETKHLFEMSLFMSNQLKSHNIVAMPETFKDTLDRCVMVSSAGLGLIEQKDGKNAEALKHFQRARMLAIKHKSEEYVKDLNRVIEELESGK</sequence>
<evidence type="ECO:0000313" key="1">
    <source>
        <dbReference type="EMBL" id="GME73468.1"/>
    </source>
</evidence>
<gene>
    <name evidence="1" type="ORF">Amon02_000141200</name>
</gene>
<proteinExistence type="predicted"/>
<dbReference type="Proteomes" id="UP001165064">
    <property type="component" value="Unassembled WGS sequence"/>
</dbReference>
<keyword evidence="2" id="KW-1185">Reference proteome</keyword>